<proteinExistence type="predicted"/>
<name>A0ABN8J8P6_9NEOP</name>
<protein>
    <submittedName>
        <fullName evidence="1">Uncharacterized protein</fullName>
    </submittedName>
</protein>
<dbReference type="Proteomes" id="UP000837857">
    <property type="component" value="Chromosome 9"/>
</dbReference>
<reference evidence="1" key="1">
    <citation type="submission" date="2022-03" db="EMBL/GenBank/DDBJ databases">
        <authorList>
            <person name="Martin H S."/>
        </authorList>
    </citation>
    <scope>NUCLEOTIDE SEQUENCE</scope>
</reference>
<feature type="non-terminal residue" evidence="1">
    <location>
        <position position="148"/>
    </location>
</feature>
<accession>A0ABN8J8P6</accession>
<sequence>MGTSRQFITIDQQVAGAGVSQGARSALRRSTETHPDTRGAIVKTGTHTSDTRESLRLDGIISASISVSRTIGNASRSRALPRYGGVPFPFGSFMTVDLNGIRCMRFLGVGFPFHAEVCTGERVAATRRRLSGSVFRSARQIERRATIH</sequence>
<evidence type="ECO:0000313" key="2">
    <source>
        <dbReference type="Proteomes" id="UP000837857"/>
    </source>
</evidence>
<organism evidence="1 2">
    <name type="scientific">Iphiclides podalirius</name>
    <name type="common">scarce swallowtail</name>
    <dbReference type="NCBI Taxonomy" id="110791"/>
    <lineage>
        <taxon>Eukaryota</taxon>
        <taxon>Metazoa</taxon>
        <taxon>Ecdysozoa</taxon>
        <taxon>Arthropoda</taxon>
        <taxon>Hexapoda</taxon>
        <taxon>Insecta</taxon>
        <taxon>Pterygota</taxon>
        <taxon>Neoptera</taxon>
        <taxon>Endopterygota</taxon>
        <taxon>Lepidoptera</taxon>
        <taxon>Glossata</taxon>
        <taxon>Ditrysia</taxon>
        <taxon>Papilionoidea</taxon>
        <taxon>Papilionidae</taxon>
        <taxon>Papilioninae</taxon>
        <taxon>Iphiclides</taxon>
    </lineage>
</organism>
<gene>
    <name evidence="1" type="ORF">IPOD504_LOCUS17367</name>
</gene>
<evidence type="ECO:0000313" key="1">
    <source>
        <dbReference type="EMBL" id="CAH2076672.1"/>
    </source>
</evidence>
<dbReference type="EMBL" id="OW152821">
    <property type="protein sequence ID" value="CAH2076672.1"/>
    <property type="molecule type" value="Genomic_DNA"/>
</dbReference>
<keyword evidence="2" id="KW-1185">Reference proteome</keyword>